<organism evidence="4 5">
    <name type="scientific">Alkaliphilus hydrothermalis</name>
    <dbReference type="NCBI Taxonomy" id="1482730"/>
    <lineage>
        <taxon>Bacteria</taxon>
        <taxon>Bacillati</taxon>
        <taxon>Bacillota</taxon>
        <taxon>Clostridia</taxon>
        <taxon>Peptostreptococcales</taxon>
        <taxon>Natronincolaceae</taxon>
        <taxon>Alkaliphilus</taxon>
    </lineage>
</organism>
<dbReference type="InterPro" id="IPR004398">
    <property type="entry name" value="RNA_MeTrfase_RsmD"/>
</dbReference>
<accession>A0ABS2NSE0</accession>
<dbReference type="InterPro" id="IPR029063">
    <property type="entry name" value="SAM-dependent_MTases_sf"/>
</dbReference>
<dbReference type="Gene3D" id="3.40.50.150">
    <property type="entry name" value="Vaccinia Virus protein VP39"/>
    <property type="match status" value="1"/>
</dbReference>
<keyword evidence="1" id="KW-0489">Methyltransferase</keyword>
<dbReference type="Proteomes" id="UP001314796">
    <property type="component" value="Unassembled WGS sequence"/>
</dbReference>
<evidence type="ECO:0000313" key="5">
    <source>
        <dbReference type="Proteomes" id="UP001314796"/>
    </source>
</evidence>
<dbReference type="NCBIfam" id="TIGR00095">
    <property type="entry name" value="16S rRNA (guanine(966)-N(2))-methyltransferase RsmD"/>
    <property type="match status" value="1"/>
</dbReference>
<dbReference type="PIRSF" id="PIRSF004553">
    <property type="entry name" value="CHP00095"/>
    <property type="match status" value="1"/>
</dbReference>
<evidence type="ECO:0000313" key="4">
    <source>
        <dbReference type="EMBL" id="MBM7615836.1"/>
    </source>
</evidence>
<dbReference type="CDD" id="cd02440">
    <property type="entry name" value="AdoMet_MTases"/>
    <property type="match status" value="1"/>
</dbReference>
<name>A0ABS2NSE0_9FIRM</name>
<gene>
    <name evidence="4" type="ORF">JOC73_002410</name>
</gene>
<keyword evidence="2" id="KW-0808">Transferase</keyword>
<evidence type="ECO:0000256" key="3">
    <source>
        <dbReference type="SAM" id="MobiDB-lite"/>
    </source>
</evidence>
<sequence>MRVISGKARGHRLKPPQGMDVRPTSDRVKESIFNIIQNYIIDSTVVDLFAGTGNLGIESLSRGAQRAYFVDQSRKSVETIKYNLEKTRLISSAEIISSDISSGIKRIAHKKVQADLIFMDPPYGKGLINSTLSLIVSTNLLKPSGLIVVEHDKNDEEILVDTEELTCIRKNNYGNTSISFYQLREETTK</sequence>
<dbReference type="SUPFAM" id="SSF53335">
    <property type="entry name" value="S-adenosyl-L-methionine-dependent methyltransferases"/>
    <property type="match status" value="1"/>
</dbReference>
<dbReference type="PROSITE" id="PS00092">
    <property type="entry name" value="N6_MTASE"/>
    <property type="match status" value="1"/>
</dbReference>
<keyword evidence="5" id="KW-1185">Reference proteome</keyword>
<dbReference type="InterPro" id="IPR002052">
    <property type="entry name" value="DNA_methylase_N6_adenine_CS"/>
</dbReference>
<dbReference type="PANTHER" id="PTHR43542:SF1">
    <property type="entry name" value="METHYLTRANSFERASE"/>
    <property type="match status" value="1"/>
</dbReference>
<dbReference type="Pfam" id="PF03602">
    <property type="entry name" value="Cons_hypoth95"/>
    <property type="match status" value="1"/>
</dbReference>
<reference evidence="4 5" key="1">
    <citation type="submission" date="2021-01" db="EMBL/GenBank/DDBJ databases">
        <title>Genomic Encyclopedia of Type Strains, Phase IV (KMG-IV): sequencing the most valuable type-strain genomes for metagenomic binning, comparative biology and taxonomic classification.</title>
        <authorList>
            <person name="Goeker M."/>
        </authorList>
    </citation>
    <scope>NUCLEOTIDE SEQUENCE [LARGE SCALE GENOMIC DNA]</scope>
    <source>
        <strain evidence="4 5">DSM 25890</strain>
    </source>
</reference>
<evidence type="ECO:0000256" key="2">
    <source>
        <dbReference type="ARBA" id="ARBA00022679"/>
    </source>
</evidence>
<evidence type="ECO:0000256" key="1">
    <source>
        <dbReference type="ARBA" id="ARBA00022603"/>
    </source>
</evidence>
<comment type="caution">
    <text evidence="4">The sequence shown here is derived from an EMBL/GenBank/DDBJ whole genome shotgun (WGS) entry which is preliminary data.</text>
</comment>
<feature type="region of interest" description="Disordered" evidence="3">
    <location>
        <begin position="1"/>
        <end position="24"/>
    </location>
</feature>
<dbReference type="PANTHER" id="PTHR43542">
    <property type="entry name" value="METHYLTRANSFERASE"/>
    <property type="match status" value="1"/>
</dbReference>
<dbReference type="EMBL" id="JAFBEE010000018">
    <property type="protein sequence ID" value="MBM7615836.1"/>
    <property type="molecule type" value="Genomic_DNA"/>
</dbReference>
<protein>
    <submittedName>
        <fullName evidence="4">16S rRNA (Guanine(966)-N(2))-methyltransferase RsmD</fullName>
    </submittedName>
</protein>
<proteinExistence type="predicted"/>
<dbReference type="RefSeq" id="WP_204403480.1">
    <property type="nucleotide sequence ID" value="NZ_JAFBEE010000018.1"/>
</dbReference>